<reference evidence="3 4" key="1">
    <citation type="submission" date="2023-01" db="EMBL/GenBank/DDBJ databases">
        <title>Analysis of 21 Apiospora genomes using comparative genomics revels a genus with tremendous synthesis potential of carbohydrate active enzymes and secondary metabolites.</title>
        <authorList>
            <person name="Sorensen T."/>
        </authorList>
    </citation>
    <scope>NUCLEOTIDE SEQUENCE [LARGE SCALE GENOMIC DNA]</scope>
    <source>
        <strain evidence="3 4">CBS 20057</strain>
    </source>
</reference>
<gene>
    <name evidence="3" type="ORF">PG991_009865</name>
</gene>
<dbReference type="PANTHER" id="PTHR21310">
    <property type="entry name" value="AMINOGLYCOSIDE PHOSPHOTRANSFERASE-RELATED-RELATED"/>
    <property type="match status" value="1"/>
</dbReference>
<feature type="compositionally biased region" description="Basic and acidic residues" evidence="1">
    <location>
        <begin position="325"/>
        <end position="338"/>
    </location>
</feature>
<organism evidence="3 4">
    <name type="scientific">Apiospora marii</name>
    <dbReference type="NCBI Taxonomy" id="335849"/>
    <lineage>
        <taxon>Eukaryota</taxon>
        <taxon>Fungi</taxon>
        <taxon>Dikarya</taxon>
        <taxon>Ascomycota</taxon>
        <taxon>Pezizomycotina</taxon>
        <taxon>Sordariomycetes</taxon>
        <taxon>Xylariomycetidae</taxon>
        <taxon>Amphisphaeriales</taxon>
        <taxon>Apiosporaceae</taxon>
        <taxon>Apiospora</taxon>
    </lineage>
</organism>
<dbReference type="Pfam" id="PF01636">
    <property type="entry name" value="APH"/>
    <property type="match status" value="1"/>
</dbReference>
<evidence type="ECO:0000259" key="2">
    <source>
        <dbReference type="Pfam" id="PF01636"/>
    </source>
</evidence>
<comment type="caution">
    <text evidence="3">The sequence shown here is derived from an EMBL/GenBank/DDBJ whole genome shotgun (WGS) entry which is preliminary data.</text>
</comment>
<dbReference type="Gene3D" id="3.90.1200.10">
    <property type="match status" value="1"/>
</dbReference>
<feature type="compositionally biased region" description="Acidic residues" evidence="1">
    <location>
        <begin position="442"/>
        <end position="481"/>
    </location>
</feature>
<dbReference type="InterPro" id="IPR051678">
    <property type="entry name" value="AGP_Transferase"/>
</dbReference>
<feature type="region of interest" description="Disordered" evidence="1">
    <location>
        <begin position="441"/>
        <end position="488"/>
    </location>
</feature>
<accession>A0ABR1RGT9</accession>
<feature type="domain" description="Aminoglycoside phosphotransferase" evidence="2">
    <location>
        <begin position="58"/>
        <end position="312"/>
    </location>
</feature>
<evidence type="ECO:0000313" key="3">
    <source>
        <dbReference type="EMBL" id="KAK8012490.1"/>
    </source>
</evidence>
<protein>
    <recommendedName>
        <fullName evidence="2">Aminoglycoside phosphotransferase domain-containing protein</fullName>
    </recommendedName>
</protein>
<evidence type="ECO:0000313" key="4">
    <source>
        <dbReference type="Proteomes" id="UP001396898"/>
    </source>
</evidence>
<dbReference type="PANTHER" id="PTHR21310:SF13">
    <property type="entry name" value="AMINOGLYCOSIDE PHOSPHOTRANSFERASE DOMAIN-CONTAINING PROTEIN"/>
    <property type="match status" value="1"/>
</dbReference>
<sequence>MSSHDDTRRAGLVWTEDLFQLTPTWEHEPSLDAIRDVCCEHLGLSGDNVANEGEDACTITFRAAGALNRVYTVDSVKGKFIMRVTLPVDPGHKTRGEVSTLRFIRENTSIPVPEVIAFDDTSSSKIGFEWILMEFISGQSLRYCWRKMTMEQKTTLVQCIAELQSQLFQFRSLGNSSTLRGIGTLGTNTDFDIPGRIVSFPFVEGDSYDYDVPRGPFRSSHDWFHSRLQVIQLKKLKEIEHAEDDEDEEVARAGLEASQHLKTILPKIFPPSQTYDAERTAIYHHDLSEMNIMVDNQGHITGIIDWECVSAMPSWMVTDTPAFLRDPERDEEPSRDGYADETEEDRELDRQCGTEDDLDNEGKNTLYWIHLKEYESTQLKKVYDTSMQQILPTWKEMVKDAELQLDFYQCVENASGSWDNHTTCVWAKSIEKGVMVRKDDAIDIDDDDDTEDGTDETDDSGDDNFEDEEHEDEEHEDEEHEDEKHGNE</sequence>
<dbReference type="InterPro" id="IPR011009">
    <property type="entry name" value="Kinase-like_dom_sf"/>
</dbReference>
<evidence type="ECO:0000256" key="1">
    <source>
        <dbReference type="SAM" id="MobiDB-lite"/>
    </source>
</evidence>
<proteinExistence type="predicted"/>
<name>A0ABR1RGT9_9PEZI</name>
<dbReference type="InterPro" id="IPR002575">
    <property type="entry name" value="Aminoglycoside_PTrfase"/>
</dbReference>
<dbReference type="Proteomes" id="UP001396898">
    <property type="component" value="Unassembled WGS sequence"/>
</dbReference>
<dbReference type="EMBL" id="JAQQWI010000015">
    <property type="protein sequence ID" value="KAK8012490.1"/>
    <property type="molecule type" value="Genomic_DNA"/>
</dbReference>
<feature type="region of interest" description="Disordered" evidence="1">
    <location>
        <begin position="322"/>
        <end position="357"/>
    </location>
</feature>
<dbReference type="Gene3D" id="3.30.200.20">
    <property type="entry name" value="Phosphorylase Kinase, domain 1"/>
    <property type="match status" value="1"/>
</dbReference>
<keyword evidence="4" id="KW-1185">Reference proteome</keyword>
<dbReference type="SUPFAM" id="SSF56112">
    <property type="entry name" value="Protein kinase-like (PK-like)"/>
    <property type="match status" value="1"/>
</dbReference>